<dbReference type="Pfam" id="PF20257">
    <property type="entry name" value="SAM_HAT_C"/>
    <property type="match status" value="1"/>
</dbReference>
<dbReference type="Gene3D" id="3.40.50.10790">
    <property type="entry name" value="S-adenosyl-l-methionine hydroxide adenosyltransferase, N-terminal"/>
    <property type="match status" value="1"/>
</dbReference>
<dbReference type="Proteomes" id="UP000317648">
    <property type="component" value="Chromosome"/>
</dbReference>
<dbReference type="InterPro" id="IPR046469">
    <property type="entry name" value="SAM_HAT_N"/>
</dbReference>
<dbReference type="SUPFAM" id="SSF102522">
    <property type="entry name" value="Bacterial fluorinating enzyme, N-terminal domain"/>
    <property type="match status" value="1"/>
</dbReference>
<dbReference type="EMBL" id="CP036433">
    <property type="protein sequence ID" value="QDU93135.1"/>
    <property type="molecule type" value="Genomic_DNA"/>
</dbReference>
<reference evidence="5 6" key="1">
    <citation type="submission" date="2019-02" db="EMBL/GenBank/DDBJ databases">
        <title>Deep-cultivation of Planctomycetes and their phenomic and genomic characterization uncovers novel biology.</title>
        <authorList>
            <person name="Wiegand S."/>
            <person name="Jogler M."/>
            <person name="Boedeker C."/>
            <person name="Pinto D."/>
            <person name="Vollmers J."/>
            <person name="Rivas-Marin E."/>
            <person name="Kohn T."/>
            <person name="Peeters S.H."/>
            <person name="Heuer A."/>
            <person name="Rast P."/>
            <person name="Oberbeckmann S."/>
            <person name="Bunk B."/>
            <person name="Jeske O."/>
            <person name="Meyerdierks A."/>
            <person name="Storesund J.E."/>
            <person name="Kallscheuer N."/>
            <person name="Luecker S."/>
            <person name="Lage O.M."/>
            <person name="Pohl T."/>
            <person name="Merkel B.J."/>
            <person name="Hornburger P."/>
            <person name="Mueller R.-W."/>
            <person name="Bruemmer F."/>
            <person name="Labrenz M."/>
            <person name="Spormann A.M."/>
            <person name="Op den Camp H."/>
            <person name="Overmann J."/>
            <person name="Amann R."/>
            <person name="Jetten M.S.M."/>
            <person name="Mascher T."/>
            <person name="Medema M.H."/>
            <person name="Devos D.P."/>
            <person name="Kaster A.-K."/>
            <person name="Ovreas L."/>
            <person name="Rohde M."/>
            <person name="Galperin M.Y."/>
            <person name="Jogler C."/>
        </authorList>
    </citation>
    <scope>NUCLEOTIDE SEQUENCE [LARGE SCALE GENOMIC DNA]</scope>
    <source>
        <strain evidence="5 6">Pla85_3_4</strain>
    </source>
</reference>
<gene>
    <name evidence="5" type="primary">salL</name>
    <name evidence="5" type="ORF">Pla8534_09140</name>
</gene>
<dbReference type="InterPro" id="IPR046470">
    <property type="entry name" value="SAM_HAT_C"/>
</dbReference>
<protein>
    <submittedName>
        <fullName evidence="5">Adenosyl-chloride synthase</fullName>
        <ecNumber evidence="5">2.5.1.94</ecNumber>
    </submittedName>
</protein>
<dbReference type="InterPro" id="IPR023227">
    <property type="entry name" value="SAM_OH_AdoTrfase_C_sf"/>
</dbReference>
<evidence type="ECO:0000256" key="1">
    <source>
        <dbReference type="ARBA" id="ARBA00022691"/>
    </source>
</evidence>
<keyword evidence="6" id="KW-1185">Reference proteome</keyword>
<sequence length="262" mass="28681">MARPLITLLTDFGDGSPYVAEMKGVILTLNAEANLVDLTHSVRPQDIRDGACALEQAVGRFPAETIHVAVVDPGVGTDREIVCVRMNQQYFIAPDNGLLGRVAMRYPPVRIIALQNREYWLSEVSSTFHGRDIMAPAAAYLSLGHDPQRLGEPLSKLVEIEWPQVRVERNRLVGTVVSFDTFGNLITDISRSLLQEHGVPSSARVRCGKAEIAGLSRTYKNQPPLAFVALLGSRNMLEISIVNGNALTRLGVDVGAEVEVVW</sequence>
<evidence type="ECO:0000256" key="2">
    <source>
        <dbReference type="ARBA" id="ARBA00024035"/>
    </source>
</evidence>
<dbReference type="EC" id="2.5.1.94" evidence="5"/>
<accession>A0A518DMS1</accession>
<feature type="domain" description="S-adenosyl-l-methionine hydroxide adenosyltransferase N-terminal" evidence="3">
    <location>
        <begin position="6"/>
        <end position="151"/>
    </location>
</feature>
<keyword evidence="5" id="KW-0808">Transferase</keyword>
<name>A0A518DMS1_9BACT</name>
<keyword evidence="1" id="KW-0949">S-adenosyl-L-methionine</keyword>
<dbReference type="PANTHER" id="PTHR35092:SF1">
    <property type="entry name" value="CHLORINASE MJ1651"/>
    <property type="match status" value="1"/>
</dbReference>
<dbReference type="RefSeq" id="WP_197442997.1">
    <property type="nucleotide sequence ID" value="NZ_CP036433.1"/>
</dbReference>
<feature type="domain" description="S-adenosyl-l-methionine hydroxide adenosyltransferase C-terminal" evidence="4">
    <location>
        <begin position="174"/>
        <end position="259"/>
    </location>
</feature>
<dbReference type="SUPFAM" id="SSF101852">
    <property type="entry name" value="Bacterial fluorinating enzyme, C-terminal domain"/>
    <property type="match status" value="1"/>
</dbReference>
<dbReference type="Gene3D" id="2.40.30.90">
    <property type="entry name" value="Bacterial fluorinating enzyme like"/>
    <property type="match status" value="1"/>
</dbReference>
<organism evidence="5 6">
    <name type="scientific">Lignipirellula cremea</name>
    <dbReference type="NCBI Taxonomy" id="2528010"/>
    <lineage>
        <taxon>Bacteria</taxon>
        <taxon>Pseudomonadati</taxon>
        <taxon>Planctomycetota</taxon>
        <taxon>Planctomycetia</taxon>
        <taxon>Pirellulales</taxon>
        <taxon>Pirellulaceae</taxon>
        <taxon>Lignipirellula</taxon>
    </lineage>
</organism>
<dbReference type="KEGG" id="lcre:Pla8534_09140"/>
<evidence type="ECO:0000259" key="4">
    <source>
        <dbReference type="Pfam" id="PF20257"/>
    </source>
</evidence>
<dbReference type="InterPro" id="IPR002747">
    <property type="entry name" value="SAM_OH_AdoTrfase"/>
</dbReference>
<comment type="similarity">
    <text evidence="2">Belongs to the SAM hydrolase / SAM-dependent halogenase family.</text>
</comment>
<dbReference type="GO" id="GO:0016740">
    <property type="term" value="F:transferase activity"/>
    <property type="evidence" value="ECO:0007669"/>
    <property type="project" value="UniProtKB-KW"/>
</dbReference>
<evidence type="ECO:0000259" key="3">
    <source>
        <dbReference type="Pfam" id="PF01887"/>
    </source>
</evidence>
<dbReference type="AlphaFoldDB" id="A0A518DMS1"/>
<evidence type="ECO:0000313" key="5">
    <source>
        <dbReference type="EMBL" id="QDU93135.1"/>
    </source>
</evidence>
<proteinExistence type="inferred from homology"/>
<dbReference type="InterPro" id="IPR023228">
    <property type="entry name" value="SAM_OH_AdoTrfase_N_sf"/>
</dbReference>
<dbReference type="PIRSF" id="PIRSF006779">
    <property type="entry name" value="UCP006779"/>
    <property type="match status" value="1"/>
</dbReference>
<evidence type="ECO:0000313" key="6">
    <source>
        <dbReference type="Proteomes" id="UP000317648"/>
    </source>
</evidence>
<dbReference type="Pfam" id="PF01887">
    <property type="entry name" value="SAM_HAT_N"/>
    <property type="match status" value="1"/>
</dbReference>
<dbReference type="PANTHER" id="PTHR35092">
    <property type="entry name" value="CHLORINASE MJ1651"/>
    <property type="match status" value="1"/>
</dbReference>